<dbReference type="EMBL" id="JAPTSV010000014">
    <property type="protein sequence ID" value="KAJ1520847.1"/>
    <property type="molecule type" value="Genomic_DNA"/>
</dbReference>
<organism evidence="12 13">
    <name type="scientific">Megalurothrips usitatus</name>
    <name type="common">bean blossom thrips</name>
    <dbReference type="NCBI Taxonomy" id="439358"/>
    <lineage>
        <taxon>Eukaryota</taxon>
        <taxon>Metazoa</taxon>
        <taxon>Ecdysozoa</taxon>
        <taxon>Arthropoda</taxon>
        <taxon>Hexapoda</taxon>
        <taxon>Insecta</taxon>
        <taxon>Pterygota</taxon>
        <taxon>Neoptera</taxon>
        <taxon>Paraneoptera</taxon>
        <taxon>Thysanoptera</taxon>
        <taxon>Terebrantia</taxon>
        <taxon>Thripoidea</taxon>
        <taxon>Thripidae</taxon>
        <taxon>Megalurothrips</taxon>
    </lineage>
</organism>
<dbReference type="Gene3D" id="6.10.250.2950">
    <property type="match status" value="1"/>
</dbReference>
<accession>A0AAV7X805</accession>
<name>A0AAV7X805_9NEOP</name>
<dbReference type="Proteomes" id="UP001075354">
    <property type="component" value="Chromosome 14"/>
</dbReference>
<reference evidence="12" key="1">
    <citation type="submission" date="2022-12" db="EMBL/GenBank/DDBJ databases">
        <title>Chromosome-level genome assembly of the bean flower thrips Megalurothrips usitatus.</title>
        <authorList>
            <person name="Ma L."/>
            <person name="Liu Q."/>
            <person name="Li H."/>
            <person name="Cai W."/>
        </authorList>
    </citation>
    <scope>NUCLEOTIDE SEQUENCE</scope>
    <source>
        <strain evidence="12">Cailab_2022a</strain>
    </source>
</reference>
<sequence length="184" mass="21084">MEEQSSYHPEKLEQTTPAIISDTVLFVQYIFSSFGWFILGGTILSLYLWSIAKPHLEKWRKQREEEEYAAQIHKNPDVYRARQEAIEAARLRMQEEHDRLARVKAERVKELEEQKREEWLANQIGSGGYRLNANTRETSQAQPGPSRKKDSSFRPEYNPLMGPGGSGGYRPQKRGCPGGGCGKK</sequence>
<dbReference type="PANTHER" id="PTHR28621:SF1">
    <property type="entry name" value="SELENOPROTEIN S"/>
    <property type="match status" value="1"/>
</dbReference>
<keyword evidence="13" id="KW-1185">Reference proteome</keyword>
<evidence type="ECO:0000256" key="1">
    <source>
        <dbReference type="ARBA" id="ARBA00004389"/>
    </source>
</evidence>
<proteinExistence type="inferred from homology"/>
<dbReference type="GO" id="GO:0036502">
    <property type="term" value="C:Derlin-1-VIMP complex"/>
    <property type="evidence" value="ECO:0007669"/>
    <property type="project" value="TreeGrafter"/>
</dbReference>
<evidence type="ECO:0000256" key="2">
    <source>
        <dbReference type="ARBA" id="ARBA00004496"/>
    </source>
</evidence>
<evidence type="ECO:0000256" key="3">
    <source>
        <dbReference type="ARBA" id="ARBA00011034"/>
    </source>
</evidence>
<evidence type="ECO:0000256" key="4">
    <source>
        <dbReference type="ARBA" id="ARBA00022490"/>
    </source>
</evidence>
<comment type="similarity">
    <text evidence="3">Belongs to the selenoprotein S family.</text>
</comment>
<gene>
    <name evidence="12" type="ORF">ONE63_003935</name>
</gene>
<feature type="region of interest" description="Disordered" evidence="10">
    <location>
        <begin position="130"/>
        <end position="184"/>
    </location>
</feature>
<protein>
    <recommendedName>
        <fullName evidence="14">Selenoprotein S</fullName>
    </recommendedName>
</protein>
<evidence type="ECO:0008006" key="14">
    <source>
        <dbReference type="Google" id="ProtNLM"/>
    </source>
</evidence>
<dbReference type="AlphaFoldDB" id="A0AAV7X805"/>
<dbReference type="GO" id="GO:0036513">
    <property type="term" value="C:Derlin-1 retrotranslocation complex"/>
    <property type="evidence" value="ECO:0007669"/>
    <property type="project" value="TreeGrafter"/>
</dbReference>
<evidence type="ECO:0000256" key="9">
    <source>
        <dbReference type="ARBA" id="ARBA00023136"/>
    </source>
</evidence>
<dbReference type="Pfam" id="PF06936">
    <property type="entry name" value="Selenoprotein_S"/>
    <property type="match status" value="1"/>
</dbReference>
<feature type="transmembrane region" description="Helical" evidence="11">
    <location>
        <begin position="29"/>
        <end position="52"/>
    </location>
</feature>
<keyword evidence="9 11" id="KW-0472">Membrane</keyword>
<keyword evidence="4" id="KW-0963">Cytoplasm</keyword>
<dbReference type="InterPro" id="IPR009703">
    <property type="entry name" value="Selenoprotein_S"/>
</dbReference>
<keyword evidence="6" id="KW-0256">Endoplasmic reticulum</keyword>
<dbReference type="GO" id="GO:0030968">
    <property type="term" value="P:endoplasmic reticulum unfolded protein response"/>
    <property type="evidence" value="ECO:0007669"/>
    <property type="project" value="TreeGrafter"/>
</dbReference>
<evidence type="ECO:0000313" key="13">
    <source>
        <dbReference type="Proteomes" id="UP001075354"/>
    </source>
</evidence>
<keyword evidence="5 11" id="KW-0812">Transmembrane</keyword>
<evidence type="ECO:0000256" key="8">
    <source>
        <dbReference type="ARBA" id="ARBA00022989"/>
    </source>
</evidence>
<evidence type="ECO:0000256" key="10">
    <source>
        <dbReference type="SAM" id="MobiDB-lite"/>
    </source>
</evidence>
<keyword evidence="7" id="KW-0712">Selenocysteine</keyword>
<evidence type="ECO:0000256" key="7">
    <source>
        <dbReference type="ARBA" id="ARBA00022933"/>
    </source>
</evidence>
<evidence type="ECO:0000256" key="5">
    <source>
        <dbReference type="ARBA" id="ARBA00022692"/>
    </source>
</evidence>
<feature type="compositionally biased region" description="Polar residues" evidence="10">
    <location>
        <begin position="132"/>
        <end position="143"/>
    </location>
</feature>
<dbReference type="PANTHER" id="PTHR28621">
    <property type="entry name" value="SELENOPROTEIN S"/>
    <property type="match status" value="1"/>
</dbReference>
<keyword evidence="8 11" id="KW-1133">Transmembrane helix</keyword>
<evidence type="ECO:0000313" key="12">
    <source>
        <dbReference type="EMBL" id="KAJ1520847.1"/>
    </source>
</evidence>
<evidence type="ECO:0000256" key="6">
    <source>
        <dbReference type="ARBA" id="ARBA00022824"/>
    </source>
</evidence>
<dbReference type="GO" id="GO:0030970">
    <property type="term" value="P:retrograde protein transport, ER to cytosol"/>
    <property type="evidence" value="ECO:0007669"/>
    <property type="project" value="TreeGrafter"/>
</dbReference>
<comment type="subcellular location">
    <subcellularLocation>
        <location evidence="2">Cytoplasm</location>
    </subcellularLocation>
    <subcellularLocation>
        <location evidence="1">Endoplasmic reticulum membrane</location>
        <topology evidence="1">Single-pass membrane protein</topology>
    </subcellularLocation>
</comment>
<comment type="caution">
    <text evidence="12">The sequence shown here is derived from an EMBL/GenBank/DDBJ whole genome shotgun (WGS) entry which is preliminary data.</text>
</comment>
<evidence type="ECO:0000256" key="11">
    <source>
        <dbReference type="SAM" id="Phobius"/>
    </source>
</evidence>